<comment type="caution">
    <text evidence="1">The sequence shown here is derived from an EMBL/GenBank/DDBJ whole genome shotgun (WGS) entry which is preliminary data.</text>
</comment>
<dbReference type="EMBL" id="SEOQ01000614">
    <property type="protein sequence ID" value="TFY59542.1"/>
    <property type="molecule type" value="Genomic_DNA"/>
</dbReference>
<dbReference type="OrthoDB" id="10506892at2759"/>
<proteinExistence type="predicted"/>
<name>A0A4Y9YBL6_9AGAM</name>
<organism evidence="1 2">
    <name type="scientific">Dentipellis fragilis</name>
    <dbReference type="NCBI Taxonomy" id="205917"/>
    <lineage>
        <taxon>Eukaryota</taxon>
        <taxon>Fungi</taxon>
        <taxon>Dikarya</taxon>
        <taxon>Basidiomycota</taxon>
        <taxon>Agaricomycotina</taxon>
        <taxon>Agaricomycetes</taxon>
        <taxon>Russulales</taxon>
        <taxon>Hericiaceae</taxon>
        <taxon>Dentipellis</taxon>
    </lineage>
</organism>
<reference evidence="1 2" key="1">
    <citation type="submission" date="2019-02" db="EMBL/GenBank/DDBJ databases">
        <title>Genome sequencing of the rare red list fungi Dentipellis fragilis.</title>
        <authorList>
            <person name="Buettner E."/>
            <person name="Kellner H."/>
        </authorList>
    </citation>
    <scope>NUCLEOTIDE SEQUENCE [LARGE SCALE GENOMIC DNA]</scope>
    <source>
        <strain evidence="1 2">DSM 105465</strain>
    </source>
</reference>
<protein>
    <submittedName>
        <fullName evidence="1">Uncharacterized protein</fullName>
    </submittedName>
</protein>
<evidence type="ECO:0000313" key="1">
    <source>
        <dbReference type="EMBL" id="TFY59542.1"/>
    </source>
</evidence>
<dbReference type="AlphaFoldDB" id="A0A4Y9YBL6"/>
<gene>
    <name evidence="1" type="ORF">EVG20_g7753</name>
</gene>
<keyword evidence="2" id="KW-1185">Reference proteome</keyword>
<dbReference type="Proteomes" id="UP000298327">
    <property type="component" value="Unassembled WGS sequence"/>
</dbReference>
<evidence type="ECO:0000313" key="2">
    <source>
        <dbReference type="Proteomes" id="UP000298327"/>
    </source>
</evidence>
<accession>A0A4Y9YBL6</accession>
<sequence>MTSSSRASTFTTACLDLDSHDPVQDGHIGEEPTLTILSVLVMRKFLWLKEAGLLEASVDWRRNIPEWRKVD</sequence>